<keyword evidence="1" id="KW-0812">Transmembrane</keyword>
<evidence type="ECO:0000256" key="1">
    <source>
        <dbReference type="SAM" id="Phobius"/>
    </source>
</evidence>
<reference evidence="3" key="1">
    <citation type="submission" date="2017-06" db="EMBL/GenBank/DDBJ databases">
        <authorList>
            <person name="Varghese N."/>
            <person name="Submissions S."/>
        </authorList>
    </citation>
    <scope>NUCLEOTIDE SEQUENCE [LARGE SCALE GENOMIC DNA]</scope>
    <source>
        <strain evidence="3">JCM 23211</strain>
    </source>
</reference>
<feature type="transmembrane region" description="Helical" evidence="1">
    <location>
        <begin position="162"/>
        <end position="185"/>
    </location>
</feature>
<protein>
    <recommendedName>
        <fullName evidence="4">Permease</fullName>
    </recommendedName>
</protein>
<feature type="transmembrane region" description="Helical" evidence="1">
    <location>
        <begin position="120"/>
        <end position="142"/>
    </location>
</feature>
<evidence type="ECO:0000313" key="3">
    <source>
        <dbReference type="Proteomes" id="UP000198327"/>
    </source>
</evidence>
<keyword evidence="3" id="KW-1185">Reference proteome</keyword>
<feature type="transmembrane region" description="Helical" evidence="1">
    <location>
        <begin position="45"/>
        <end position="66"/>
    </location>
</feature>
<dbReference type="EMBL" id="FZOW01000011">
    <property type="protein sequence ID" value="SNT23525.1"/>
    <property type="molecule type" value="Genomic_DNA"/>
</dbReference>
<feature type="transmembrane region" description="Helical" evidence="1">
    <location>
        <begin position="86"/>
        <end position="108"/>
    </location>
</feature>
<proteinExistence type="predicted"/>
<sequence length="205" mass="21252">MNEDEGAVTCGDCHESDAARILGMTADGTSPAPTDSGRPSWVTKAVVIAVGAVALVIAYFALAAFVPRWWGIRMSQLADQTFTKGILWGLAFGIVCTLVPLLLFFAAFSVRKRRGGKVTAIVAVVLAVAVAVPNLMTLSIVLGNGNAALAAAQNMNTGAPGFRGATALGAIVAVAVFVLLAIVIVRGRRRRAQKRLDRVAAPPAA</sequence>
<evidence type="ECO:0008006" key="4">
    <source>
        <dbReference type="Google" id="ProtNLM"/>
    </source>
</evidence>
<name>A0A239KZN5_9NOCA</name>
<gene>
    <name evidence="2" type="ORF">SAMN05421642_111232</name>
</gene>
<dbReference type="AlphaFoldDB" id="A0A239KZN5"/>
<accession>A0A239KZN5</accession>
<keyword evidence="1" id="KW-1133">Transmembrane helix</keyword>
<evidence type="ECO:0000313" key="2">
    <source>
        <dbReference type="EMBL" id="SNT23525.1"/>
    </source>
</evidence>
<keyword evidence="1" id="KW-0472">Membrane</keyword>
<dbReference type="Proteomes" id="UP000198327">
    <property type="component" value="Unassembled WGS sequence"/>
</dbReference>
<organism evidence="2 3">
    <name type="scientific">Rhodococcoides kyotonense</name>
    <dbReference type="NCBI Taxonomy" id="398843"/>
    <lineage>
        <taxon>Bacteria</taxon>
        <taxon>Bacillati</taxon>
        <taxon>Actinomycetota</taxon>
        <taxon>Actinomycetes</taxon>
        <taxon>Mycobacteriales</taxon>
        <taxon>Nocardiaceae</taxon>
        <taxon>Rhodococcoides</taxon>
    </lineage>
</organism>